<organism evidence="3 4">
    <name type="scientific">Pontibacter locisalis</name>
    <dbReference type="NCBI Taxonomy" id="1719035"/>
    <lineage>
        <taxon>Bacteria</taxon>
        <taxon>Pseudomonadati</taxon>
        <taxon>Bacteroidota</taxon>
        <taxon>Cytophagia</taxon>
        <taxon>Cytophagales</taxon>
        <taxon>Hymenobacteraceae</taxon>
        <taxon>Pontibacter</taxon>
    </lineage>
</organism>
<evidence type="ECO:0000259" key="2">
    <source>
        <dbReference type="Pfam" id="PF18962"/>
    </source>
</evidence>
<reference evidence="4" key="1">
    <citation type="journal article" date="2019" name="Int. J. Syst. Evol. Microbiol.">
        <title>The Global Catalogue of Microorganisms (GCM) 10K type strain sequencing project: providing services to taxonomists for standard genome sequencing and annotation.</title>
        <authorList>
            <consortium name="The Broad Institute Genomics Platform"/>
            <consortium name="The Broad Institute Genome Sequencing Center for Infectious Disease"/>
            <person name="Wu L."/>
            <person name="Ma J."/>
        </authorList>
    </citation>
    <scope>NUCLEOTIDE SEQUENCE [LARGE SCALE GENOMIC DNA]</scope>
    <source>
        <strain evidence="4">KCTC 42498</strain>
    </source>
</reference>
<feature type="domain" description="Secretion system C-terminal sorting" evidence="2">
    <location>
        <begin position="66"/>
        <end position="136"/>
    </location>
</feature>
<dbReference type="EMBL" id="JBHULU010000021">
    <property type="protein sequence ID" value="MFD2515424.1"/>
    <property type="molecule type" value="Genomic_DNA"/>
</dbReference>
<protein>
    <submittedName>
        <fullName evidence="3">T9SS type A sorting domain-containing protein</fullName>
    </submittedName>
</protein>
<keyword evidence="1" id="KW-0732">Signal</keyword>
<dbReference type="InterPro" id="IPR026444">
    <property type="entry name" value="Secre_tail"/>
</dbReference>
<proteinExistence type="predicted"/>
<evidence type="ECO:0000313" key="3">
    <source>
        <dbReference type="EMBL" id="MFD2515424.1"/>
    </source>
</evidence>
<feature type="chain" id="PRO_5046676409" evidence="1">
    <location>
        <begin position="27"/>
        <end position="138"/>
    </location>
</feature>
<evidence type="ECO:0000256" key="1">
    <source>
        <dbReference type="SAM" id="SignalP"/>
    </source>
</evidence>
<gene>
    <name evidence="3" type="ORF">ACFSRY_16240</name>
</gene>
<dbReference type="Proteomes" id="UP001597544">
    <property type="component" value="Unassembled WGS sequence"/>
</dbReference>
<dbReference type="Pfam" id="PF18962">
    <property type="entry name" value="Por_Secre_tail"/>
    <property type="match status" value="1"/>
</dbReference>
<feature type="signal peptide" evidence="1">
    <location>
        <begin position="1"/>
        <end position="26"/>
    </location>
</feature>
<comment type="caution">
    <text evidence="3">The sequence shown here is derived from an EMBL/GenBank/DDBJ whole genome shotgun (WGS) entry which is preliminary data.</text>
</comment>
<keyword evidence="4" id="KW-1185">Reference proteome</keyword>
<dbReference type="NCBIfam" id="TIGR04183">
    <property type="entry name" value="Por_Secre_tail"/>
    <property type="match status" value="1"/>
</dbReference>
<dbReference type="RefSeq" id="WP_377510122.1">
    <property type="nucleotide sequence ID" value="NZ_JBHULU010000021.1"/>
</dbReference>
<accession>A0ABW5IPZ0</accession>
<name>A0ABW5IPZ0_9BACT</name>
<evidence type="ECO:0000313" key="4">
    <source>
        <dbReference type="Proteomes" id="UP001597544"/>
    </source>
</evidence>
<sequence length="138" mass="15263">MKIKQKYTKAIACTLSLAALSLTATAQIQSLPKQELKHILVIAEEDTTGDTTRETLSGINLLPAGKGTFQLDFSQNLEENATLQITDASGKLVFQKPVSIANNKKAWRYNVGKLQPSVYLVEVKTSDTTYWTKFKVGR</sequence>